<feature type="transmembrane region" description="Helical" evidence="10">
    <location>
        <begin position="384"/>
        <end position="402"/>
    </location>
</feature>
<keyword evidence="6 10" id="KW-1133">Transmembrane helix</keyword>
<gene>
    <name evidence="12" type="ORF">RSOLAG1IB_07176</name>
</gene>
<dbReference type="AlphaFoldDB" id="A0A0B7FEG9"/>
<evidence type="ECO:0000256" key="8">
    <source>
        <dbReference type="ARBA" id="ARBA00023136"/>
    </source>
</evidence>
<evidence type="ECO:0000313" key="13">
    <source>
        <dbReference type="Proteomes" id="UP000059188"/>
    </source>
</evidence>
<feature type="transmembrane region" description="Helical" evidence="10">
    <location>
        <begin position="286"/>
        <end position="311"/>
    </location>
</feature>
<evidence type="ECO:0000259" key="11">
    <source>
        <dbReference type="Pfam" id="PF01769"/>
    </source>
</evidence>
<keyword evidence="7" id="KW-0406">Ion transport</keyword>
<dbReference type="Pfam" id="PF01769">
    <property type="entry name" value="MgtE"/>
    <property type="match status" value="2"/>
</dbReference>
<keyword evidence="4 10" id="KW-0812">Transmembrane</keyword>
<comment type="similarity">
    <text evidence="2">Belongs to the SLC41A transporter family.</text>
</comment>
<name>A0A0B7FEG9_THACB</name>
<proteinExistence type="inferred from homology"/>
<dbReference type="InterPro" id="IPR036739">
    <property type="entry name" value="SLC41_membr_dom_sf"/>
</dbReference>
<keyword evidence="3" id="KW-0813">Transport</keyword>
<dbReference type="Gene3D" id="1.10.357.20">
    <property type="entry name" value="SLC41 divalent cation transporters, integral membrane domain"/>
    <property type="match status" value="2"/>
</dbReference>
<comment type="subcellular location">
    <subcellularLocation>
        <location evidence="1">Membrane</location>
        <topology evidence="1">Multi-pass membrane protein</topology>
    </subcellularLocation>
</comment>
<feature type="transmembrane region" description="Helical" evidence="10">
    <location>
        <begin position="483"/>
        <end position="507"/>
    </location>
</feature>
<evidence type="ECO:0000256" key="5">
    <source>
        <dbReference type="ARBA" id="ARBA00022842"/>
    </source>
</evidence>
<reference evidence="12 13" key="1">
    <citation type="submission" date="2014-11" db="EMBL/GenBank/DDBJ databases">
        <authorList>
            <person name="Wibberg Daniel"/>
        </authorList>
    </citation>
    <scope>NUCLEOTIDE SEQUENCE [LARGE SCALE GENOMIC DNA]</scope>
    <source>
        <strain evidence="12">Rhizoctonia solani AG1-IB 7/3/14</strain>
    </source>
</reference>
<evidence type="ECO:0000313" key="12">
    <source>
        <dbReference type="EMBL" id="CEL54572.1"/>
    </source>
</evidence>
<accession>A0A0B7FEG9</accession>
<dbReference type="Proteomes" id="UP000059188">
    <property type="component" value="Unassembled WGS sequence"/>
</dbReference>
<evidence type="ECO:0000256" key="10">
    <source>
        <dbReference type="SAM" id="Phobius"/>
    </source>
</evidence>
<dbReference type="OrthoDB" id="666972at2759"/>
<feature type="transmembrane region" description="Helical" evidence="10">
    <location>
        <begin position="343"/>
        <end position="364"/>
    </location>
</feature>
<feature type="domain" description="SLC41A/MgtE integral membrane" evidence="11">
    <location>
        <begin position="414"/>
        <end position="541"/>
    </location>
</feature>
<evidence type="ECO:0000256" key="3">
    <source>
        <dbReference type="ARBA" id="ARBA00022448"/>
    </source>
</evidence>
<feature type="transmembrane region" description="Helical" evidence="10">
    <location>
        <begin position="246"/>
        <end position="274"/>
    </location>
</feature>
<keyword evidence="13" id="KW-1185">Reference proteome</keyword>
<dbReference type="SUPFAM" id="SSF161093">
    <property type="entry name" value="MgtE membrane domain-like"/>
    <property type="match status" value="2"/>
</dbReference>
<dbReference type="GO" id="GO:0008324">
    <property type="term" value="F:monoatomic cation transmembrane transporter activity"/>
    <property type="evidence" value="ECO:0007669"/>
    <property type="project" value="InterPro"/>
</dbReference>
<evidence type="ECO:0000256" key="2">
    <source>
        <dbReference type="ARBA" id="ARBA00009749"/>
    </source>
</evidence>
<dbReference type="PANTHER" id="PTHR16228:SF7">
    <property type="entry name" value="SLC41A_MGTE INTEGRAL MEMBRANE DOMAIN-CONTAINING PROTEIN"/>
    <property type="match status" value="1"/>
</dbReference>
<evidence type="ECO:0000256" key="1">
    <source>
        <dbReference type="ARBA" id="ARBA00004141"/>
    </source>
</evidence>
<feature type="transmembrane region" description="Helical" evidence="10">
    <location>
        <begin position="87"/>
        <end position="105"/>
    </location>
</feature>
<protein>
    <submittedName>
        <fullName evidence="12">Solute carrier family 41 member 2</fullName>
    </submittedName>
</protein>
<dbReference type="InterPro" id="IPR045349">
    <property type="entry name" value="SLC41A1-3"/>
</dbReference>
<dbReference type="EMBL" id="LN679116">
    <property type="protein sequence ID" value="CEL54572.1"/>
    <property type="molecule type" value="Genomic_DNA"/>
</dbReference>
<dbReference type="InterPro" id="IPR006667">
    <property type="entry name" value="SLC41_membr_dom"/>
</dbReference>
<keyword evidence="8 10" id="KW-0472">Membrane</keyword>
<organism evidence="12 13">
    <name type="scientific">Thanatephorus cucumeris (strain AG1-IB / isolate 7/3/14)</name>
    <name type="common">Lettuce bottom rot fungus</name>
    <name type="synonym">Rhizoctonia solani</name>
    <dbReference type="NCBI Taxonomy" id="1108050"/>
    <lineage>
        <taxon>Eukaryota</taxon>
        <taxon>Fungi</taxon>
        <taxon>Dikarya</taxon>
        <taxon>Basidiomycota</taxon>
        <taxon>Agaricomycotina</taxon>
        <taxon>Agaricomycetes</taxon>
        <taxon>Cantharellales</taxon>
        <taxon>Ceratobasidiaceae</taxon>
        <taxon>Rhizoctonia</taxon>
        <taxon>Rhizoctonia solani AG-1</taxon>
    </lineage>
</organism>
<sequence length="557" mass="59908">MAPLETHELTSLVPPDGNGFYVNHDARISKISIHERHASDDEASDDGNEGEGDSAALLGGHTRSNSLSAPDPPAAASRVIKGIITETAPTLFLTILGMMFTGALLQRVTHWKPMRSVDELFILIPMLNNLKGNLELVLSARLATASHIGVLDRRSSRRALIGGSLSLLQLQALAVSALAAIVSFLLGLALPETAVAGGSTGEKVGGDGSAAKRWHLGKVVRELVKQAPHKVPKIKDEGAKSGWREFIIVLSTAMSSACLSGLILGSFMCSTVLLCRRFKLDPDNIAPPLASCLGDLVTLTLTALTSTLFFYTSGRPQDPVPATPQNTTTSSLFLIRDTQSAPAHFPVLPFLTVVVLIVSIPFVFQLCRQLTFSRPLIRDGWTPLLVAMAIESGTGIVLDWYVGRYRGFGMLAVVMTSLPGSVGAVFVSRLSTELHQSESNPNEKPSEQGNPKLVSFTLFAVGFPVLISYLLFVWGAGWLPLPFGFVGLFVGIFGITVVAALGLAYYFTHLFWRHGFDPDAYCLPVHSALVDLIGQLLLVACYELASLFGNDVKIRYT</sequence>
<feature type="compositionally biased region" description="Acidic residues" evidence="9">
    <location>
        <begin position="41"/>
        <end position="52"/>
    </location>
</feature>
<evidence type="ECO:0000256" key="6">
    <source>
        <dbReference type="ARBA" id="ARBA00022989"/>
    </source>
</evidence>
<dbReference type="GO" id="GO:0005886">
    <property type="term" value="C:plasma membrane"/>
    <property type="evidence" value="ECO:0007669"/>
    <property type="project" value="TreeGrafter"/>
</dbReference>
<keyword evidence="5" id="KW-0460">Magnesium</keyword>
<dbReference type="PANTHER" id="PTHR16228">
    <property type="entry name" value="DIVALENT CATION TRANSPORTER SOLUTE CARRIER FAMILY 41"/>
    <property type="match status" value="1"/>
</dbReference>
<feature type="domain" description="SLC41A/MgtE integral membrane" evidence="11">
    <location>
        <begin position="124"/>
        <end position="303"/>
    </location>
</feature>
<feature type="transmembrane region" description="Helical" evidence="10">
    <location>
        <begin position="453"/>
        <end position="477"/>
    </location>
</feature>
<feature type="transmembrane region" description="Helical" evidence="10">
    <location>
        <begin position="167"/>
        <end position="190"/>
    </location>
</feature>
<feature type="region of interest" description="Disordered" evidence="9">
    <location>
        <begin position="36"/>
        <end position="71"/>
    </location>
</feature>
<evidence type="ECO:0000256" key="4">
    <source>
        <dbReference type="ARBA" id="ARBA00022692"/>
    </source>
</evidence>
<evidence type="ECO:0000256" key="9">
    <source>
        <dbReference type="SAM" id="MobiDB-lite"/>
    </source>
</evidence>
<evidence type="ECO:0000256" key="7">
    <source>
        <dbReference type="ARBA" id="ARBA00023065"/>
    </source>
</evidence>